<dbReference type="Pfam" id="PF13635">
    <property type="entry name" value="DUF4143"/>
    <property type="match status" value="1"/>
</dbReference>
<reference evidence="3" key="2">
    <citation type="submission" date="2024-02" db="EMBL/GenBank/DDBJ databases">
        <authorList>
            <person name="Prathaban M."/>
            <person name="Mythili R."/>
            <person name="Sharmila Devi N."/>
            <person name="Sobanaa M."/>
            <person name="Prathiviraj R."/>
            <person name="Selvin J."/>
        </authorList>
    </citation>
    <scope>NUCLEOTIDE SEQUENCE</scope>
    <source>
        <strain evidence="3">MP1014</strain>
    </source>
</reference>
<dbReference type="PANTHER" id="PTHR43566:SF2">
    <property type="entry name" value="DUF4143 DOMAIN-CONTAINING PROTEIN"/>
    <property type="match status" value="1"/>
</dbReference>
<dbReference type="Gene3D" id="1.10.10.10">
    <property type="entry name" value="Winged helix-like DNA-binding domain superfamily/Winged helix DNA-binding domain"/>
    <property type="match status" value="1"/>
</dbReference>
<feature type="domain" description="AAA" evidence="1">
    <location>
        <begin position="20"/>
        <end position="139"/>
    </location>
</feature>
<dbReference type="GO" id="GO:0005524">
    <property type="term" value="F:ATP binding"/>
    <property type="evidence" value="ECO:0007669"/>
    <property type="project" value="UniProtKB-KW"/>
</dbReference>
<dbReference type="SUPFAM" id="SSF52540">
    <property type="entry name" value="P-loop containing nucleoside triphosphate hydrolases"/>
    <property type="match status" value="1"/>
</dbReference>
<sequence>MTSTIERHVRGRALEALDDTRVVVVQGARQVGKTTLVRDLVRAREGRLVTLDDELTRLAARSDPTTFLRQSPDRLLAIDEVQRAPELVLALKAAVDEDPRPGRFLLTGSADLLRLPAAEDSLAGRAESIELLGFSQGELTGHRERFVDRLLSGELFLDHGGALERRDYLDRAVAGAYPEALARTTARRRNQWLDNYLARIVERDARDVSAMQTLDRLPDVLRILAARNAEELNVSGLANAVDIPATTLTRQLDLLETLYLVHRVPAWSTNLSKRVVARPKSMLLDSGLAARLINVTTDGLAPGAHGNVAGHLLEAFVSAEIRRHQGWADESFRISHYRDRAGGEVDLILETGDGRVAGLEIKATARVTGGDSRWLTRLRDHLGKRFVAGIVLHTGPTSAPLGDRLAAVPLDVLWRT</sequence>
<evidence type="ECO:0000313" key="3">
    <source>
        <dbReference type="EMBL" id="MEG3616378.1"/>
    </source>
</evidence>
<comment type="caution">
    <text evidence="3">The sequence shown here is derived from an EMBL/GenBank/DDBJ whole genome shotgun (WGS) entry which is preliminary data.</text>
</comment>
<keyword evidence="4" id="KW-1185">Reference proteome</keyword>
<keyword evidence="3" id="KW-0067">ATP-binding</keyword>
<dbReference type="InterPro" id="IPR025420">
    <property type="entry name" value="DUF4143"/>
</dbReference>
<dbReference type="InterPro" id="IPR041682">
    <property type="entry name" value="AAA_14"/>
</dbReference>
<evidence type="ECO:0000313" key="4">
    <source>
        <dbReference type="Proteomes" id="UP001310387"/>
    </source>
</evidence>
<dbReference type="InterPro" id="IPR027417">
    <property type="entry name" value="P-loop_NTPase"/>
</dbReference>
<organism evidence="3 4">
    <name type="scientific">Isoptericola haloaureus</name>
    <dbReference type="NCBI Taxonomy" id="1542902"/>
    <lineage>
        <taxon>Bacteria</taxon>
        <taxon>Bacillati</taxon>
        <taxon>Actinomycetota</taxon>
        <taxon>Actinomycetes</taxon>
        <taxon>Micrococcales</taxon>
        <taxon>Promicromonosporaceae</taxon>
        <taxon>Isoptericola</taxon>
    </lineage>
</organism>
<dbReference type="InterPro" id="IPR036390">
    <property type="entry name" value="WH_DNA-bd_sf"/>
</dbReference>
<evidence type="ECO:0000259" key="1">
    <source>
        <dbReference type="Pfam" id="PF13173"/>
    </source>
</evidence>
<accession>A0ABU7ZAL0</accession>
<dbReference type="InterPro" id="IPR036388">
    <property type="entry name" value="WH-like_DNA-bd_sf"/>
</dbReference>
<dbReference type="SUPFAM" id="SSF46785">
    <property type="entry name" value="Winged helix' DNA-binding domain"/>
    <property type="match status" value="1"/>
</dbReference>
<dbReference type="RefSeq" id="WP_332902858.1">
    <property type="nucleotide sequence ID" value="NZ_JBAGLP010000118.1"/>
</dbReference>
<gene>
    <name evidence="3" type="ORF">V5O49_14705</name>
</gene>
<proteinExistence type="predicted"/>
<name>A0ABU7ZAL0_9MICO</name>
<dbReference type="PANTHER" id="PTHR43566">
    <property type="entry name" value="CONSERVED PROTEIN"/>
    <property type="match status" value="1"/>
</dbReference>
<protein>
    <submittedName>
        <fullName evidence="3">ATP-binding protein</fullName>
    </submittedName>
</protein>
<evidence type="ECO:0000259" key="2">
    <source>
        <dbReference type="Pfam" id="PF13635"/>
    </source>
</evidence>
<dbReference type="Proteomes" id="UP001310387">
    <property type="component" value="Unassembled WGS sequence"/>
</dbReference>
<reference evidence="3" key="1">
    <citation type="journal article" date="2024" name="Antonie Van Leeuwenhoek">
        <title>Isoptericola haloaureus sp. nov., a dimorphic actinobacterium isolated from mangrove sediments of southeast India, implicating biosaline agricultural significance through nitrogen fixation and salt tolerance genes.</title>
        <authorList>
            <person name="Prathaban M."/>
            <person name="Prathiviraj R."/>
            <person name="Ravichandran M."/>
            <person name="Natarajan S.D."/>
            <person name="Sobanaa M."/>
            <person name="Hari Krishna Kumar S."/>
            <person name="Chandrasekar V."/>
            <person name="Selvin J."/>
        </authorList>
    </citation>
    <scope>NUCLEOTIDE SEQUENCE</scope>
    <source>
        <strain evidence="3">MP1014</strain>
    </source>
</reference>
<feature type="domain" description="DUF4143" evidence="2">
    <location>
        <begin position="202"/>
        <end position="363"/>
    </location>
</feature>
<dbReference type="Pfam" id="PF13173">
    <property type="entry name" value="AAA_14"/>
    <property type="match status" value="1"/>
</dbReference>
<keyword evidence="3" id="KW-0547">Nucleotide-binding</keyword>
<dbReference type="EMBL" id="JBAGLP010000118">
    <property type="protein sequence ID" value="MEG3616378.1"/>
    <property type="molecule type" value="Genomic_DNA"/>
</dbReference>